<name>A0A6A6YCC3_9PEZI</name>
<accession>A0A6A6YCC3</accession>
<evidence type="ECO:0000313" key="3">
    <source>
        <dbReference type="Proteomes" id="UP000504636"/>
    </source>
</evidence>
<reference evidence="4" key="3">
    <citation type="submission" date="2025-04" db="UniProtKB">
        <authorList>
            <consortium name="RefSeq"/>
        </authorList>
    </citation>
    <scope>IDENTIFICATION</scope>
    <source>
        <strain evidence="4">CBS 304.34</strain>
    </source>
</reference>
<dbReference type="GeneID" id="54463169"/>
<feature type="compositionally biased region" description="Basic and acidic residues" evidence="1">
    <location>
        <begin position="107"/>
        <end position="119"/>
    </location>
</feature>
<protein>
    <submittedName>
        <fullName evidence="2 4">Uncharacterized protein</fullName>
    </submittedName>
</protein>
<evidence type="ECO:0000256" key="1">
    <source>
        <dbReference type="SAM" id="MobiDB-lite"/>
    </source>
</evidence>
<feature type="region of interest" description="Disordered" evidence="1">
    <location>
        <begin position="154"/>
        <end position="193"/>
    </location>
</feature>
<feature type="region of interest" description="Disordered" evidence="1">
    <location>
        <begin position="81"/>
        <end position="119"/>
    </location>
</feature>
<evidence type="ECO:0000313" key="4">
    <source>
        <dbReference type="RefSeq" id="XP_033573440.1"/>
    </source>
</evidence>
<feature type="compositionally biased region" description="Basic and acidic residues" evidence="1">
    <location>
        <begin position="183"/>
        <end position="193"/>
    </location>
</feature>
<gene>
    <name evidence="2 4" type="ORF">BDZ99DRAFT_479722</name>
</gene>
<dbReference type="OrthoDB" id="3695090at2759"/>
<feature type="compositionally biased region" description="Basic and acidic residues" evidence="1">
    <location>
        <begin position="81"/>
        <end position="97"/>
    </location>
</feature>
<feature type="compositionally biased region" description="Acidic residues" evidence="1">
    <location>
        <begin position="155"/>
        <end position="165"/>
    </location>
</feature>
<keyword evidence="3" id="KW-1185">Reference proteome</keyword>
<dbReference type="RefSeq" id="XP_033573440.1">
    <property type="nucleotide sequence ID" value="XM_033722276.1"/>
</dbReference>
<organism evidence="2">
    <name type="scientific">Mytilinidion resinicola</name>
    <dbReference type="NCBI Taxonomy" id="574789"/>
    <lineage>
        <taxon>Eukaryota</taxon>
        <taxon>Fungi</taxon>
        <taxon>Dikarya</taxon>
        <taxon>Ascomycota</taxon>
        <taxon>Pezizomycotina</taxon>
        <taxon>Dothideomycetes</taxon>
        <taxon>Pleosporomycetidae</taxon>
        <taxon>Mytilinidiales</taxon>
        <taxon>Mytilinidiaceae</taxon>
        <taxon>Mytilinidion</taxon>
    </lineage>
</organism>
<evidence type="ECO:0000313" key="2">
    <source>
        <dbReference type="EMBL" id="KAF2806476.1"/>
    </source>
</evidence>
<reference evidence="4" key="2">
    <citation type="submission" date="2020-04" db="EMBL/GenBank/DDBJ databases">
        <authorList>
            <consortium name="NCBI Genome Project"/>
        </authorList>
    </citation>
    <scope>NUCLEOTIDE SEQUENCE</scope>
    <source>
        <strain evidence="4">CBS 304.34</strain>
    </source>
</reference>
<dbReference type="Proteomes" id="UP000504636">
    <property type="component" value="Unplaced"/>
</dbReference>
<dbReference type="EMBL" id="MU003707">
    <property type="protein sequence ID" value="KAF2806476.1"/>
    <property type="molecule type" value="Genomic_DNA"/>
</dbReference>
<reference evidence="2 4" key="1">
    <citation type="journal article" date="2020" name="Stud. Mycol.">
        <title>101 Dothideomycetes genomes: a test case for predicting lifestyles and emergence of pathogens.</title>
        <authorList>
            <person name="Haridas S."/>
            <person name="Albert R."/>
            <person name="Binder M."/>
            <person name="Bloem J."/>
            <person name="Labutti K."/>
            <person name="Salamov A."/>
            <person name="Andreopoulos B."/>
            <person name="Baker S."/>
            <person name="Barry K."/>
            <person name="Bills G."/>
            <person name="Bluhm B."/>
            <person name="Cannon C."/>
            <person name="Castanera R."/>
            <person name="Culley D."/>
            <person name="Daum C."/>
            <person name="Ezra D."/>
            <person name="Gonzalez J."/>
            <person name="Henrissat B."/>
            <person name="Kuo A."/>
            <person name="Liang C."/>
            <person name="Lipzen A."/>
            <person name="Lutzoni F."/>
            <person name="Magnuson J."/>
            <person name="Mondo S."/>
            <person name="Nolan M."/>
            <person name="Ohm R."/>
            <person name="Pangilinan J."/>
            <person name="Park H.-J."/>
            <person name="Ramirez L."/>
            <person name="Alfaro M."/>
            <person name="Sun H."/>
            <person name="Tritt A."/>
            <person name="Yoshinaga Y."/>
            <person name="Zwiers L.-H."/>
            <person name="Turgeon B."/>
            <person name="Goodwin S."/>
            <person name="Spatafora J."/>
            <person name="Crous P."/>
            <person name="Grigoriev I."/>
        </authorList>
    </citation>
    <scope>NUCLEOTIDE SEQUENCE</scope>
    <source>
        <strain evidence="2 4">CBS 304.34</strain>
    </source>
</reference>
<sequence length="193" mass="22485">MGEGYNTKEYSYRIQGYQEAFKIEQRKRKRQKNLFQILASNDGGRAIIYLPNKVRQARELHQEKEDAKEADIARKAEDKVRRKLAKDDKQRIKEMTKASKATKKKHQLDAEGEKKRAADEAHYAREFNKQLKEESKLMQQKQKAKTVVFTIPEEPSAEQECEGEDGVVKATSGRPQRMRNPPKWHDDSVVVIE</sequence>
<proteinExistence type="predicted"/>
<dbReference type="AlphaFoldDB" id="A0A6A6YCC3"/>